<name>A0ABP7JWA0_9PSEU</name>
<protein>
    <submittedName>
        <fullName evidence="2">Uncharacterized protein</fullName>
    </submittedName>
</protein>
<reference evidence="3" key="1">
    <citation type="journal article" date="2019" name="Int. J. Syst. Evol. Microbiol.">
        <title>The Global Catalogue of Microorganisms (GCM) 10K type strain sequencing project: providing services to taxonomists for standard genome sequencing and annotation.</title>
        <authorList>
            <consortium name="The Broad Institute Genomics Platform"/>
            <consortium name="The Broad Institute Genome Sequencing Center for Infectious Disease"/>
            <person name="Wu L."/>
            <person name="Ma J."/>
        </authorList>
    </citation>
    <scope>NUCLEOTIDE SEQUENCE [LARGE SCALE GENOMIC DNA]</scope>
    <source>
        <strain evidence="3">JCM 17017</strain>
    </source>
</reference>
<dbReference type="RefSeq" id="WP_237338542.1">
    <property type="nucleotide sequence ID" value="NZ_BAABCM010000024.1"/>
</dbReference>
<accession>A0ABP7JWA0</accession>
<evidence type="ECO:0000313" key="3">
    <source>
        <dbReference type="Proteomes" id="UP001501624"/>
    </source>
</evidence>
<feature type="compositionally biased region" description="Polar residues" evidence="1">
    <location>
        <begin position="1"/>
        <end position="14"/>
    </location>
</feature>
<evidence type="ECO:0000256" key="1">
    <source>
        <dbReference type="SAM" id="MobiDB-lite"/>
    </source>
</evidence>
<keyword evidence="3" id="KW-1185">Reference proteome</keyword>
<feature type="region of interest" description="Disordered" evidence="1">
    <location>
        <begin position="1"/>
        <end position="24"/>
    </location>
</feature>
<sequence>MSSASTVATTNDHSTPVPAPAAATAGAAAMAADGAAAEIDCANTCSGPRLRRSSPDIGDSRRNGGSTRGGTDIRHFLLCGR</sequence>
<feature type="region of interest" description="Disordered" evidence="1">
    <location>
        <begin position="44"/>
        <end position="72"/>
    </location>
</feature>
<proteinExistence type="predicted"/>
<comment type="caution">
    <text evidence="2">The sequence shown here is derived from an EMBL/GenBank/DDBJ whole genome shotgun (WGS) entry which is preliminary data.</text>
</comment>
<dbReference type="EMBL" id="BAABCM010000024">
    <property type="protein sequence ID" value="GAA3855499.1"/>
    <property type="molecule type" value="Genomic_DNA"/>
</dbReference>
<gene>
    <name evidence="2" type="ORF">GCM10022380_86430</name>
</gene>
<evidence type="ECO:0000313" key="2">
    <source>
        <dbReference type="EMBL" id="GAA3855499.1"/>
    </source>
</evidence>
<dbReference type="Proteomes" id="UP001501624">
    <property type="component" value="Unassembled WGS sequence"/>
</dbReference>
<organism evidence="2 3">
    <name type="scientific">Amycolatopsis tucumanensis</name>
    <dbReference type="NCBI Taxonomy" id="401106"/>
    <lineage>
        <taxon>Bacteria</taxon>
        <taxon>Bacillati</taxon>
        <taxon>Actinomycetota</taxon>
        <taxon>Actinomycetes</taxon>
        <taxon>Pseudonocardiales</taxon>
        <taxon>Pseudonocardiaceae</taxon>
        <taxon>Amycolatopsis</taxon>
    </lineage>
</organism>